<sequence>MYSTQLLASFENNLSCHIAIHGRLNGSSCSSLPGFVPARLQQTPASGRGNIGHTSSGRPPSLPSGYSPAFRPACLLPPLHKPPPSCIANLPLHLSQPITASSKEQLPSDTKVTLESQLASTSVARSGPRSESIIEKSVIEELRRLRSQGKIYRVCVYLIMPLFPSGRT</sequence>
<evidence type="ECO:0000256" key="1">
    <source>
        <dbReference type="SAM" id="MobiDB-lite"/>
    </source>
</evidence>
<evidence type="ECO:0000313" key="3">
    <source>
        <dbReference type="Proteomes" id="UP000784294"/>
    </source>
</evidence>
<organism evidence="2 3">
    <name type="scientific">Protopolystoma xenopodis</name>
    <dbReference type="NCBI Taxonomy" id="117903"/>
    <lineage>
        <taxon>Eukaryota</taxon>
        <taxon>Metazoa</taxon>
        <taxon>Spiralia</taxon>
        <taxon>Lophotrochozoa</taxon>
        <taxon>Platyhelminthes</taxon>
        <taxon>Monogenea</taxon>
        <taxon>Polyopisthocotylea</taxon>
        <taxon>Polystomatidea</taxon>
        <taxon>Polystomatidae</taxon>
        <taxon>Protopolystoma</taxon>
    </lineage>
</organism>
<dbReference type="Proteomes" id="UP000784294">
    <property type="component" value="Unassembled WGS sequence"/>
</dbReference>
<dbReference type="AlphaFoldDB" id="A0A448WYK7"/>
<keyword evidence="3" id="KW-1185">Reference proteome</keyword>
<accession>A0A448WYK7</accession>
<gene>
    <name evidence="2" type="ORF">PXEA_LOCUS16841</name>
</gene>
<protein>
    <submittedName>
        <fullName evidence="2">Uncharacterized protein</fullName>
    </submittedName>
</protein>
<name>A0A448WYK7_9PLAT</name>
<reference evidence="2" key="1">
    <citation type="submission" date="2018-11" db="EMBL/GenBank/DDBJ databases">
        <authorList>
            <consortium name="Pathogen Informatics"/>
        </authorList>
    </citation>
    <scope>NUCLEOTIDE SEQUENCE</scope>
</reference>
<evidence type="ECO:0000313" key="2">
    <source>
        <dbReference type="EMBL" id="VEL23401.1"/>
    </source>
</evidence>
<proteinExistence type="predicted"/>
<comment type="caution">
    <text evidence="2">The sequence shown here is derived from an EMBL/GenBank/DDBJ whole genome shotgun (WGS) entry which is preliminary data.</text>
</comment>
<feature type="region of interest" description="Disordered" evidence="1">
    <location>
        <begin position="40"/>
        <end position="64"/>
    </location>
</feature>
<dbReference type="EMBL" id="CAAALY010061684">
    <property type="protein sequence ID" value="VEL23401.1"/>
    <property type="molecule type" value="Genomic_DNA"/>
</dbReference>